<feature type="non-terminal residue" evidence="2">
    <location>
        <position position="78"/>
    </location>
</feature>
<feature type="region of interest" description="Disordered" evidence="1">
    <location>
        <begin position="1"/>
        <end position="30"/>
    </location>
</feature>
<feature type="non-terminal residue" evidence="2">
    <location>
        <position position="1"/>
    </location>
</feature>
<accession>A0A061RSP0</accession>
<reference evidence="2" key="1">
    <citation type="submission" date="2014-05" db="EMBL/GenBank/DDBJ databases">
        <title>The transcriptome of the halophilic microalga Tetraselmis sp. GSL018 isolated from the Great Salt Lake, Utah.</title>
        <authorList>
            <person name="Jinkerson R.E."/>
            <person name="D'Adamo S."/>
            <person name="Posewitz M.C."/>
        </authorList>
    </citation>
    <scope>NUCLEOTIDE SEQUENCE</scope>
    <source>
        <strain evidence="2">GSL018</strain>
    </source>
</reference>
<evidence type="ECO:0000256" key="1">
    <source>
        <dbReference type="SAM" id="MobiDB-lite"/>
    </source>
</evidence>
<sequence>PFRHSGFARDGLPVARDGRGGRRADTKELQSIGSLLFQTEQRPIRASRDGIGCGPKKAHQLQAVPPVRPKGNCTRKGT</sequence>
<evidence type="ECO:0000313" key="2">
    <source>
        <dbReference type="EMBL" id="JAC73561.1"/>
    </source>
</evidence>
<protein>
    <submittedName>
        <fullName evidence="2">Uncharacterized protein</fullName>
    </submittedName>
</protein>
<feature type="compositionally biased region" description="Basic and acidic residues" evidence="1">
    <location>
        <begin position="16"/>
        <end position="28"/>
    </location>
</feature>
<dbReference type="AlphaFoldDB" id="A0A061RSP0"/>
<dbReference type="EMBL" id="GBEZ01012311">
    <property type="protein sequence ID" value="JAC73561.1"/>
    <property type="molecule type" value="Transcribed_RNA"/>
</dbReference>
<gene>
    <name evidence="2" type="ORF">TSPGSL018_28557</name>
</gene>
<organism evidence="2">
    <name type="scientific">Tetraselmis sp. GSL018</name>
    <dbReference type="NCBI Taxonomy" id="582737"/>
    <lineage>
        <taxon>Eukaryota</taxon>
        <taxon>Viridiplantae</taxon>
        <taxon>Chlorophyta</taxon>
        <taxon>core chlorophytes</taxon>
        <taxon>Chlorodendrophyceae</taxon>
        <taxon>Chlorodendrales</taxon>
        <taxon>Chlorodendraceae</taxon>
        <taxon>Tetraselmis</taxon>
    </lineage>
</organism>
<name>A0A061RSP0_9CHLO</name>
<proteinExistence type="predicted"/>